<evidence type="ECO:0000256" key="1">
    <source>
        <dbReference type="PROSITE-ProRule" id="PRU00285"/>
    </source>
</evidence>
<dbReference type="RefSeq" id="XP_013311953.1">
    <property type="nucleotide sequence ID" value="XM_013456499.1"/>
</dbReference>
<protein>
    <recommendedName>
        <fullName evidence="3">SHSP domain-containing protein</fullName>
    </recommendedName>
</protein>
<evidence type="ECO:0000313" key="4">
    <source>
        <dbReference type="EMBL" id="KIW51369.1"/>
    </source>
</evidence>
<sequence length="233" mass="25960">MVTRGICHPLNKSHTANISQQQQNQLETDKRYQTSALNHSLFVPCSTFANRRVIESRHSGSLAMATLECFLHPHHISLVDRHSLRAKLQHVGDAYYNVDALPSHHGVLAPKFDVFEIDSSGEGGSESSAVPESVTGWLLMGDVPGVRPEDVKIEWIDEKIIFIRGKVQGSTALNLDSLEAFQGIEIAHLKPLHRERQEGSFERSVTFPEKVKVKNVDIAVQDGLVLVKVLRET</sequence>
<dbReference type="CDD" id="cd06464">
    <property type="entry name" value="ACD_sHsps-like"/>
    <property type="match status" value="1"/>
</dbReference>
<dbReference type="Gene3D" id="2.60.40.790">
    <property type="match status" value="1"/>
</dbReference>
<comment type="similarity">
    <text evidence="1 2">Belongs to the small heat shock protein (HSP20) family.</text>
</comment>
<dbReference type="PROSITE" id="PS01031">
    <property type="entry name" value="SHSP"/>
    <property type="match status" value="1"/>
</dbReference>
<organism evidence="4 5">
    <name type="scientific">Exophiala xenobiotica</name>
    <dbReference type="NCBI Taxonomy" id="348802"/>
    <lineage>
        <taxon>Eukaryota</taxon>
        <taxon>Fungi</taxon>
        <taxon>Dikarya</taxon>
        <taxon>Ascomycota</taxon>
        <taxon>Pezizomycotina</taxon>
        <taxon>Eurotiomycetes</taxon>
        <taxon>Chaetothyriomycetidae</taxon>
        <taxon>Chaetothyriales</taxon>
        <taxon>Herpotrichiellaceae</taxon>
        <taxon>Exophiala</taxon>
    </lineage>
</organism>
<dbReference type="STRING" id="348802.A0A0D2EU77"/>
<dbReference type="GeneID" id="25332007"/>
<dbReference type="AlphaFoldDB" id="A0A0D2EU77"/>
<name>A0A0D2EU77_9EURO</name>
<dbReference type="Proteomes" id="UP000054342">
    <property type="component" value="Unassembled WGS sequence"/>
</dbReference>
<feature type="domain" description="SHSP" evidence="3">
    <location>
        <begin position="119"/>
        <end position="233"/>
    </location>
</feature>
<dbReference type="Pfam" id="PF00011">
    <property type="entry name" value="HSP20"/>
    <property type="match status" value="1"/>
</dbReference>
<evidence type="ECO:0000313" key="5">
    <source>
        <dbReference type="Proteomes" id="UP000054342"/>
    </source>
</evidence>
<dbReference type="EMBL" id="KN847322">
    <property type="protein sequence ID" value="KIW51369.1"/>
    <property type="molecule type" value="Genomic_DNA"/>
</dbReference>
<dbReference type="SUPFAM" id="SSF49764">
    <property type="entry name" value="HSP20-like chaperones"/>
    <property type="match status" value="1"/>
</dbReference>
<accession>A0A0D2EU77</accession>
<dbReference type="HOGENOM" id="CLU_103836_0_0_1"/>
<evidence type="ECO:0000259" key="3">
    <source>
        <dbReference type="PROSITE" id="PS01031"/>
    </source>
</evidence>
<dbReference type="OrthoDB" id="1431247at2759"/>
<gene>
    <name evidence="4" type="ORF">PV05_10099</name>
</gene>
<evidence type="ECO:0000256" key="2">
    <source>
        <dbReference type="RuleBase" id="RU003616"/>
    </source>
</evidence>
<dbReference type="InterPro" id="IPR008978">
    <property type="entry name" value="HSP20-like_chaperone"/>
</dbReference>
<keyword evidence="5" id="KW-1185">Reference proteome</keyword>
<reference evidence="4 5" key="1">
    <citation type="submission" date="2015-01" db="EMBL/GenBank/DDBJ databases">
        <title>The Genome Sequence of Exophiala xenobiotica CBS118157.</title>
        <authorList>
            <consortium name="The Broad Institute Genomics Platform"/>
            <person name="Cuomo C."/>
            <person name="de Hoog S."/>
            <person name="Gorbushina A."/>
            <person name="Stielow B."/>
            <person name="Teixiera M."/>
            <person name="Abouelleil A."/>
            <person name="Chapman S.B."/>
            <person name="Priest M."/>
            <person name="Young S.K."/>
            <person name="Wortman J."/>
            <person name="Nusbaum C."/>
            <person name="Birren B."/>
        </authorList>
    </citation>
    <scope>NUCLEOTIDE SEQUENCE [LARGE SCALE GENOMIC DNA]</scope>
    <source>
        <strain evidence="4 5">CBS 118157</strain>
    </source>
</reference>
<dbReference type="InterPro" id="IPR002068">
    <property type="entry name" value="A-crystallin/Hsp20_dom"/>
</dbReference>
<proteinExistence type="inferred from homology"/>